<dbReference type="NCBIfam" id="NF001924">
    <property type="entry name" value="PRK00702.1"/>
    <property type="match status" value="1"/>
</dbReference>
<dbReference type="InterPro" id="IPR004788">
    <property type="entry name" value="Ribose5P_isomerase_type_A"/>
</dbReference>
<dbReference type="GO" id="GO:0004751">
    <property type="term" value="F:ribose-5-phosphate isomerase activity"/>
    <property type="evidence" value="ECO:0007669"/>
    <property type="project" value="UniProtKB-EC"/>
</dbReference>
<feature type="binding site" evidence="2">
    <location>
        <begin position="95"/>
        <end position="98"/>
    </location>
    <ligand>
        <name>substrate</name>
    </ligand>
</feature>
<dbReference type="PANTHER" id="PTHR43748:SF3">
    <property type="entry name" value="RIBOSE-5-PHOSPHATE ISOMERASE 3, CHLOROPLASTIC-RELATED"/>
    <property type="match status" value="1"/>
</dbReference>
<dbReference type="PANTHER" id="PTHR43748">
    <property type="entry name" value="RIBOSE-5-PHOSPHATE ISOMERASE 3, CHLOROPLASTIC-RELATED"/>
    <property type="match status" value="1"/>
</dbReference>
<dbReference type="HAMAP" id="MF_00170">
    <property type="entry name" value="Rib_5P_isom_A"/>
    <property type="match status" value="1"/>
</dbReference>
<dbReference type="SUPFAM" id="SSF100950">
    <property type="entry name" value="NagB/RpiA/CoA transferase-like"/>
    <property type="match status" value="1"/>
</dbReference>
<feature type="active site" description="Proton acceptor" evidence="2">
    <location>
        <position position="104"/>
    </location>
</feature>
<dbReference type="InterPro" id="IPR020672">
    <property type="entry name" value="Ribose5P_isomerase_typA_subgr"/>
</dbReference>
<comment type="catalytic activity">
    <reaction evidence="2">
        <text>aldehydo-D-ribose 5-phosphate = D-ribulose 5-phosphate</text>
        <dbReference type="Rhea" id="RHEA:14657"/>
        <dbReference type="ChEBI" id="CHEBI:58121"/>
        <dbReference type="ChEBI" id="CHEBI:58273"/>
        <dbReference type="EC" id="5.3.1.6"/>
    </reaction>
</comment>
<feature type="binding site" evidence="2">
    <location>
        <begin position="26"/>
        <end position="29"/>
    </location>
    <ligand>
        <name>substrate</name>
    </ligand>
</feature>
<protein>
    <recommendedName>
        <fullName evidence="2">Ribose-5-phosphate isomerase A</fullName>
        <ecNumber evidence="2">5.3.1.6</ecNumber>
    </recommendedName>
    <alternativeName>
        <fullName evidence="2">Phosphoriboisomerase A</fullName>
        <shortName evidence="2">PRI</shortName>
    </alternativeName>
</protein>
<dbReference type="InterPro" id="IPR050262">
    <property type="entry name" value="Ribose-5P_isomerase"/>
</dbReference>
<dbReference type="NCBIfam" id="TIGR00021">
    <property type="entry name" value="rpiA"/>
    <property type="match status" value="1"/>
</dbReference>
<evidence type="ECO:0000313" key="3">
    <source>
        <dbReference type="EMBL" id="MEY8442924.1"/>
    </source>
</evidence>
<dbReference type="Pfam" id="PF06026">
    <property type="entry name" value="Rib_5-P_isom_A"/>
    <property type="match status" value="1"/>
</dbReference>
<reference evidence="3 4" key="1">
    <citation type="submission" date="2024-03" db="EMBL/GenBank/DDBJ databases">
        <title>Mouse gut bacterial collection (mGBC) of GemPharmatech.</title>
        <authorList>
            <person name="He Y."/>
            <person name="Dong L."/>
            <person name="Wu D."/>
            <person name="Gao X."/>
            <person name="Lin Z."/>
        </authorList>
    </citation>
    <scope>NUCLEOTIDE SEQUENCE [LARGE SCALE GENOMIC DNA]</scope>
    <source>
        <strain evidence="3 4">61-15</strain>
    </source>
</reference>
<evidence type="ECO:0000313" key="4">
    <source>
        <dbReference type="Proteomes" id="UP001565283"/>
    </source>
</evidence>
<sequence>MENLKKLVGIKAAEYVKSGMTVGLGTGSTAAFFVDELGRRVREEGLDIIGVTTSNVTSQQAASLNIPLKSIDEVDSVDLTVDGADEIDAALNGIKGGGAALLMEKIVATYSKDYIWIVDESKLSETLGSFKVPVEVIPYGSEQLFRKFEAAGYAPAWRMKGDKKLITDMQHYIIDLHIEKIVEPEKLAKELDLTVGVVEHGLFNGMVKKVIVAGQTGVRLIEK</sequence>
<comment type="similarity">
    <text evidence="2">Belongs to the ribose 5-phosphate isomerase family.</text>
</comment>
<dbReference type="EMBL" id="JBCLSH010000003">
    <property type="protein sequence ID" value="MEY8442924.1"/>
    <property type="molecule type" value="Genomic_DNA"/>
</dbReference>
<dbReference type="CDD" id="cd01398">
    <property type="entry name" value="RPI_A"/>
    <property type="match status" value="1"/>
</dbReference>
<feature type="binding site" evidence="2">
    <location>
        <position position="122"/>
    </location>
    <ligand>
        <name>substrate</name>
    </ligand>
</feature>
<dbReference type="SUPFAM" id="SSF75445">
    <property type="entry name" value="D-ribose-5-phosphate isomerase (RpiA), lid domain"/>
    <property type="match status" value="1"/>
</dbReference>
<dbReference type="RefSeq" id="WP_251713462.1">
    <property type="nucleotide sequence ID" value="NZ_CALPDE010000027.1"/>
</dbReference>
<organism evidence="3 4">
    <name type="scientific">Lactococcus ileimucosae</name>
    <dbReference type="NCBI Taxonomy" id="2941329"/>
    <lineage>
        <taxon>Bacteria</taxon>
        <taxon>Bacillati</taxon>
        <taxon>Bacillota</taxon>
        <taxon>Bacilli</taxon>
        <taxon>Lactobacillales</taxon>
        <taxon>Streptococcaceae</taxon>
        <taxon>Lactococcus</taxon>
    </lineage>
</organism>
<keyword evidence="1 2" id="KW-0413">Isomerase</keyword>
<accession>A0ABV4D260</accession>
<comment type="subunit">
    <text evidence="2">Homodimer.</text>
</comment>
<keyword evidence="4" id="KW-1185">Reference proteome</keyword>
<dbReference type="Gene3D" id="3.40.50.1360">
    <property type="match status" value="1"/>
</dbReference>
<dbReference type="EC" id="5.3.1.6" evidence="2"/>
<dbReference type="InterPro" id="IPR037171">
    <property type="entry name" value="NagB/RpiA_transferase-like"/>
</dbReference>
<comment type="caution">
    <text evidence="3">The sequence shown here is derived from an EMBL/GenBank/DDBJ whole genome shotgun (WGS) entry which is preliminary data.</text>
</comment>
<evidence type="ECO:0000256" key="1">
    <source>
        <dbReference type="ARBA" id="ARBA00023235"/>
    </source>
</evidence>
<comment type="pathway">
    <text evidence="2">Carbohydrate degradation; pentose phosphate pathway; D-ribose 5-phosphate from D-ribulose 5-phosphate (non-oxidative stage): step 1/1.</text>
</comment>
<comment type="function">
    <text evidence="2">Catalyzes the reversible conversion of ribose-5-phosphate to ribulose 5-phosphate.</text>
</comment>
<dbReference type="Proteomes" id="UP001565283">
    <property type="component" value="Unassembled WGS sequence"/>
</dbReference>
<evidence type="ECO:0000256" key="2">
    <source>
        <dbReference type="HAMAP-Rule" id="MF_00170"/>
    </source>
</evidence>
<proteinExistence type="inferred from homology"/>
<dbReference type="Gene3D" id="3.30.70.260">
    <property type="match status" value="1"/>
</dbReference>
<feature type="binding site" evidence="2">
    <location>
        <begin position="82"/>
        <end position="85"/>
    </location>
    <ligand>
        <name>substrate</name>
    </ligand>
</feature>
<gene>
    <name evidence="2 3" type="primary">rpiA</name>
    <name evidence="3" type="ORF">AALA52_01410</name>
</gene>
<name>A0ABV4D260_9LACT</name>